<accession>A0A644U0I2</accession>
<name>A0A644U0I2_9ZZZZ</name>
<dbReference type="InterPro" id="IPR011990">
    <property type="entry name" value="TPR-like_helical_dom_sf"/>
</dbReference>
<dbReference type="Gene3D" id="1.25.40.10">
    <property type="entry name" value="Tetratricopeptide repeat domain"/>
    <property type="match status" value="1"/>
</dbReference>
<comment type="caution">
    <text evidence="1">The sequence shown here is derived from an EMBL/GenBank/DDBJ whole genome shotgun (WGS) entry which is preliminary data.</text>
</comment>
<reference evidence="1" key="1">
    <citation type="submission" date="2019-08" db="EMBL/GenBank/DDBJ databases">
        <authorList>
            <person name="Kucharzyk K."/>
            <person name="Murdoch R.W."/>
            <person name="Higgins S."/>
            <person name="Loffler F."/>
        </authorList>
    </citation>
    <scope>NUCLEOTIDE SEQUENCE</scope>
</reference>
<sequence length="743" mass="86306">MNYREIEEWYNSVCKLLGRQRVLDALDKIAVVATQKGNTGHLARMDELRFTYGNMLSYTVKGVADPQRELIYNRLLVSVYELADDLRMDLTSRTSLRTIGMKHELEREMRRSSEDMAESLLGLSFDHELEEMLRSTVLFNDETESETAVQHRKAIIRVFQLLWLTHKLTEDDAAQVLKIFDSTSIPWYEKSMLVSALTLGMLRCFDCRKLELLIRLYDEADHRISQRALVGLIVAVSIYNNRILLYPAIMERLFLLRGNERFAAEAESVMIQLIRSKDTEKITRKFREEIIPDVIRFNEDLSEKLNLDKLMSPEEFQDKNPDWEKYFDNQPGLVRKLEEMTNMQMEGADVFLGAFAMLKSFPFFSELPNWFMPFYKDHYAVVNALKGEEESFKNILAEGIERSVFICNSDKFSFILNIANMPDAQKGLIGQMFSAEAEQYEELLSEEVNDPSLRSKRVVIQYIQDLYRFFRLHPLRNEIGDIFSLPLEFHLTSVFNLLVDDTARLKAVASFYFDNDHYDEALRIYQLLEMKGESYAELFEKSGYCCQQKGNYQDAIVCYRKADLFDTNRIWLLGKIAQCHLKLTDTRAALETYLELDSLETDNLNTAAAIGTCYLNLNEPAKALDYFYRIEFADQGSARAMRPVAWCLLVLGRTYEAAPYYQQLLALEPNAYDYINAGHLAFCRGDKQQAAEYYISSIRKRDGDLRSFLKGFNADRNVLIRNGVDKDELPLMMDYIRFRAGSE</sequence>
<evidence type="ECO:0008006" key="2">
    <source>
        <dbReference type="Google" id="ProtNLM"/>
    </source>
</evidence>
<proteinExistence type="predicted"/>
<dbReference type="InterPro" id="IPR019734">
    <property type="entry name" value="TPR_rpt"/>
</dbReference>
<dbReference type="SMART" id="SM00028">
    <property type="entry name" value="TPR"/>
    <property type="match status" value="4"/>
</dbReference>
<dbReference type="Pfam" id="PF13181">
    <property type="entry name" value="TPR_8"/>
    <property type="match status" value="1"/>
</dbReference>
<dbReference type="AlphaFoldDB" id="A0A644U0I2"/>
<dbReference type="EMBL" id="VSSQ01000062">
    <property type="protein sequence ID" value="MPL71952.1"/>
    <property type="molecule type" value="Genomic_DNA"/>
</dbReference>
<organism evidence="1">
    <name type="scientific">bioreactor metagenome</name>
    <dbReference type="NCBI Taxonomy" id="1076179"/>
    <lineage>
        <taxon>unclassified sequences</taxon>
        <taxon>metagenomes</taxon>
        <taxon>ecological metagenomes</taxon>
    </lineage>
</organism>
<protein>
    <recommendedName>
        <fullName evidence="2">Beta-barrel assembly-enhancing protease</fullName>
    </recommendedName>
</protein>
<evidence type="ECO:0000313" key="1">
    <source>
        <dbReference type="EMBL" id="MPL71952.1"/>
    </source>
</evidence>
<dbReference type="SUPFAM" id="SSF48452">
    <property type="entry name" value="TPR-like"/>
    <property type="match status" value="1"/>
</dbReference>
<gene>
    <name evidence="1" type="ORF">SDC9_17731</name>
</gene>